<dbReference type="PROSITE" id="PS51257">
    <property type="entry name" value="PROKAR_LIPOPROTEIN"/>
    <property type="match status" value="1"/>
</dbReference>
<organism evidence="2 3">
    <name type="scientific">Sellimonas catena</name>
    <dbReference type="NCBI Taxonomy" id="2994035"/>
    <lineage>
        <taxon>Bacteria</taxon>
        <taxon>Bacillati</taxon>
        <taxon>Bacillota</taxon>
        <taxon>Clostridia</taxon>
        <taxon>Lachnospirales</taxon>
        <taxon>Lachnospiraceae</taxon>
        <taxon>Sellimonas</taxon>
    </lineage>
</organism>
<evidence type="ECO:0000313" key="2">
    <source>
        <dbReference type="EMBL" id="GLG04420.1"/>
    </source>
</evidence>
<dbReference type="EMBL" id="BSBO01000014">
    <property type="protein sequence ID" value="GLG04420.1"/>
    <property type="molecule type" value="Genomic_DNA"/>
</dbReference>
<feature type="signal peptide" evidence="1">
    <location>
        <begin position="1"/>
        <end position="25"/>
    </location>
</feature>
<reference evidence="2 3" key="1">
    <citation type="journal article" date="2023" name="Int. J. Syst. Evol. Microbiol.">
        <title>Sellimonas catena sp. nov., isolated from human faeces.</title>
        <authorList>
            <person name="Hisatomi A."/>
            <person name="Ohkuma M."/>
            <person name="Sakamoto M."/>
        </authorList>
    </citation>
    <scope>NUCLEOTIDE SEQUENCE [LARGE SCALE GENOMIC DNA]</scope>
    <source>
        <strain evidence="2 3">12EGH17</strain>
    </source>
</reference>
<dbReference type="Proteomes" id="UP001145145">
    <property type="component" value="Unassembled WGS sequence"/>
</dbReference>
<dbReference type="RefSeq" id="WP_281872687.1">
    <property type="nucleotide sequence ID" value="NZ_BSBO01000014.1"/>
</dbReference>
<protein>
    <submittedName>
        <fullName evidence="2">Uncharacterized protein</fullName>
    </submittedName>
</protein>
<keyword evidence="1" id="KW-0732">Signal</keyword>
<gene>
    <name evidence="2" type="ORF">Selli1_15940</name>
</gene>
<feature type="chain" id="PRO_5040965749" evidence="1">
    <location>
        <begin position="26"/>
        <end position="363"/>
    </location>
</feature>
<keyword evidence="3" id="KW-1185">Reference proteome</keyword>
<evidence type="ECO:0000256" key="1">
    <source>
        <dbReference type="SAM" id="SignalP"/>
    </source>
</evidence>
<accession>A0A9W6FE56</accession>
<evidence type="ECO:0000313" key="3">
    <source>
        <dbReference type="Proteomes" id="UP001145145"/>
    </source>
</evidence>
<name>A0A9W6FE56_9FIRM</name>
<dbReference type="AlphaFoldDB" id="A0A9W6FE56"/>
<proteinExistence type="predicted"/>
<comment type="caution">
    <text evidence="2">The sequence shown here is derived from an EMBL/GenBank/DDBJ whole genome shotgun (WGS) entry which is preliminary data.</text>
</comment>
<sequence length="363" mass="42551">MKKKGWNKRVFVAILVIVMAAACFGCGRNTSTREEEKQEEQTPDGIYLYGEIHVNANIMKKELELWGEYYDDGMRDLFVELPYFDAQLMNIWMQSADDDIFDMFFQNSQGTAGGTPEYQNFWKKLKTNYPETILHGTDIGHGYATTGQWYLNYLEEHGQKDSEEYRKTQENMDQGKYYYDHYEDDPYRENKMVENFVEEYETLGEIPVMGIYGSAHTEIDAMDYMTGTVPCMANQLHEKYGDKLHTESLEEYAWITEPLKTETIEVDGKDYKADYFGENSAFSDQEGWYSMKCWRLEGAYQNFKEAPLSGEMWDQASFPMKLKAKQVYVVEISHNDGTLERKYFRTDQNSFEKMGYVKELVVD</sequence>